<feature type="compositionally biased region" description="Polar residues" evidence="5">
    <location>
        <begin position="19"/>
        <end position="39"/>
    </location>
</feature>
<keyword evidence="3" id="KW-0698">rRNA processing</keyword>
<name>A0AAD9D5N6_9STRA</name>
<dbReference type="InterPro" id="IPR010301">
    <property type="entry name" value="RRP1"/>
</dbReference>
<keyword evidence="4" id="KW-0539">Nucleus</keyword>
<feature type="compositionally biased region" description="Basic residues" evidence="5">
    <location>
        <begin position="536"/>
        <end position="548"/>
    </location>
</feature>
<feature type="region of interest" description="Disordered" evidence="5">
    <location>
        <begin position="1"/>
        <end position="80"/>
    </location>
</feature>
<evidence type="ECO:0000256" key="1">
    <source>
        <dbReference type="ARBA" id="ARBA00004123"/>
    </source>
</evidence>
<protein>
    <submittedName>
        <fullName evidence="6">Ribosomal RNA processing protein 1</fullName>
    </submittedName>
</protein>
<evidence type="ECO:0000256" key="4">
    <source>
        <dbReference type="ARBA" id="ARBA00023242"/>
    </source>
</evidence>
<evidence type="ECO:0000256" key="2">
    <source>
        <dbReference type="ARBA" id="ARBA00006374"/>
    </source>
</evidence>
<dbReference type="PANTHER" id="PTHR13026:SF0">
    <property type="entry name" value="RIBOSOMAL RNA PROCESSING 1B"/>
    <property type="match status" value="1"/>
</dbReference>
<feature type="compositionally biased region" description="Polar residues" evidence="5">
    <location>
        <begin position="591"/>
        <end position="604"/>
    </location>
</feature>
<gene>
    <name evidence="6" type="ORF">QTG54_014600</name>
</gene>
<comment type="similarity">
    <text evidence="2">Belongs to the RRP1 family.</text>
</comment>
<evidence type="ECO:0000256" key="3">
    <source>
        <dbReference type="ARBA" id="ARBA00022552"/>
    </source>
</evidence>
<feature type="region of interest" description="Disordered" evidence="5">
    <location>
        <begin position="507"/>
        <end position="727"/>
    </location>
</feature>
<organism evidence="6 7">
    <name type="scientific">Skeletonema marinoi</name>
    <dbReference type="NCBI Taxonomy" id="267567"/>
    <lineage>
        <taxon>Eukaryota</taxon>
        <taxon>Sar</taxon>
        <taxon>Stramenopiles</taxon>
        <taxon>Ochrophyta</taxon>
        <taxon>Bacillariophyta</taxon>
        <taxon>Coscinodiscophyceae</taxon>
        <taxon>Thalassiosirophycidae</taxon>
        <taxon>Thalassiosirales</taxon>
        <taxon>Skeletonemataceae</taxon>
        <taxon>Skeletonema</taxon>
        <taxon>Skeletonema marinoi-dohrnii complex</taxon>
    </lineage>
</organism>
<feature type="region of interest" description="Disordered" evidence="5">
    <location>
        <begin position="206"/>
        <end position="254"/>
    </location>
</feature>
<dbReference type="GO" id="GO:0006364">
    <property type="term" value="P:rRNA processing"/>
    <property type="evidence" value="ECO:0007669"/>
    <property type="project" value="UniProtKB-KW"/>
</dbReference>
<dbReference type="GO" id="GO:0030688">
    <property type="term" value="C:preribosome, small subunit precursor"/>
    <property type="evidence" value="ECO:0007669"/>
    <property type="project" value="InterPro"/>
</dbReference>
<feature type="compositionally biased region" description="Basic and acidic residues" evidence="5">
    <location>
        <begin position="683"/>
        <end position="696"/>
    </location>
</feature>
<dbReference type="Proteomes" id="UP001224775">
    <property type="component" value="Unassembled WGS sequence"/>
</dbReference>
<sequence length="727" mass="82181">TATMTSADSKAVSKRQRRAQGSNPSTTWQQQPRIKSASSRAKAYINYAGLNDDDQDNDGKRTSDKQKKKGSTTKKVQDMLDPELDLNSPEVKFGRMLGGTEQRVRHKAVKMLRHYLKQRVDIASGAGISELDLMKLWKAMWYTLYMADKVPVQDKLSQILAELMWCLAGTEEDDEYAGQVYMQITEEGNGVYEDEDGDVMWTEVVEDDEDEEGDEEEENDENAWQDMPSDDDDDEEGNEVEGMDESEDDEEVDEEEARIAIMNESHCRGAHLVSLYVATFLRTVKREWGNVDKHRVDKFYTAVRLMIRESYKYMAVRHWNLGIIRLFNDVIYDEALSHESEGLTNGLRFHLIDICIEELAQVNANAEIPLTEATFLDCVEPFFALAQKAQDKNVHKRVMEKVLLKFLTEYSFVAKLPDQEEEDEDAPLTFSQVHVGSVAKFIFEIASDPESDERFRKALYEMYKTYERQIRAAGRDVDLSHIEEGDSEEDCCANNTCGVNKACPMEEEGAAEEDNETSQMEEDDAEPETPVETKSDKKKKKKKSKKKSKELDEAETLQEEDKNAEVSTPKTKASSKKKKKKGNDDKENVTSEDITAQYDGSATKKSSKKRRDNDETTPPSKKKQRSSSPSVDPHSMPSPDFSPTSSDADDAAAGGSGASRRVSFGKMNHCKSYKASMKAIKTLNKERWDTTSRTPEKGILNKTPLKSKSSAKASSKKASSKKRKSKK</sequence>
<feature type="compositionally biased region" description="Acidic residues" evidence="5">
    <location>
        <begin position="507"/>
        <end position="529"/>
    </location>
</feature>
<dbReference type="GO" id="GO:0005634">
    <property type="term" value="C:nucleus"/>
    <property type="evidence" value="ECO:0007669"/>
    <property type="project" value="UniProtKB-SubCell"/>
</dbReference>
<reference evidence="6" key="1">
    <citation type="submission" date="2023-06" db="EMBL/GenBank/DDBJ databases">
        <title>Survivors Of The Sea: Transcriptome response of Skeletonema marinoi to long-term dormancy.</title>
        <authorList>
            <person name="Pinder M.I.M."/>
            <person name="Kourtchenko O."/>
            <person name="Robertson E.K."/>
            <person name="Larsson T."/>
            <person name="Maumus F."/>
            <person name="Osuna-Cruz C.M."/>
            <person name="Vancaester E."/>
            <person name="Stenow R."/>
            <person name="Vandepoele K."/>
            <person name="Ploug H."/>
            <person name="Bruchert V."/>
            <person name="Godhe A."/>
            <person name="Topel M."/>
        </authorList>
    </citation>
    <scope>NUCLEOTIDE SEQUENCE</scope>
    <source>
        <strain evidence="6">R05AC</strain>
    </source>
</reference>
<feature type="compositionally biased region" description="Basic residues" evidence="5">
    <location>
        <begin position="714"/>
        <end position="727"/>
    </location>
</feature>
<accession>A0AAD9D5N6</accession>
<dbReference type="EMBL" id="JATAAI010000037">
    <property type="protein sequence ID" value="KAK1734727.1"/>
    <property type="molecule type" value="Genomic_DNA"/>
</dbReference>
<dbReference type="Pfam" id="PF05997">
    <property type="entry name" value="Nop52"/>
    <property type="match status" value="2"/>
</dbReference>
<proteinExistence type="inferred from homology"/>
<evidence type="ECO:0000313" key="6">
    <source>
        <dbReference type="EMBL" id="KAK1734727.1"/>
    </source>
</evidence>
<comment type="subcellular location">
    <subcellularLocation>
        <location evidence="1">Nucleus</location>
    </subcellularLocation>
</comment>
<evidence type="ECO:0000256" key="5">
    <source>
        <dbReference type="SAM" id="MobiDB-lite"/>
    </source>
</evidence>
<dbReference type="AlphaFoldDB" id="A0AAD9D5N6"/>
<evidence type="ECO:0000313" key="7">
    <source>
        <dbReference type="Proteomes" id="UP001224775"/>
    </source>
</evidence>
<keyword evidence="7" id="KW-1185">Reference proteome</keyword>
<dbReference type="PANTHER" id="PTHR13026">
    <property type="entry name" value="NNP-1 PROTEIN NOVEL NUCLEAR PROTEIN 1 NOP52"/>
    <property type="match status" value="1"/>
</dbReference>
<comment type="caution">
    <text evidence="6">The sequence shown here is derived from an EMBL/GenBank/DDBJ whole genome shotgun (WGS) entry which is preliminary data.</text>
</comment>
<feature type="non-terminal residue" evidence="6">
    <location>
        <position position="727"/>
    </location>
</feature>